<dbReference type="Proteomes" id="UP000823632">
    <property type="component" value="Unassembled WGS sequence"/>
</dbReference>
<sequence>MIFDKLEKLRQYDVVSDKVLNFLFNLDENKPAGHYEIDDEAFANIDIYETKEHSACFPEAHKRYIDIQLLLSGTERLDFSNISELTIKDEYDEERDIIFFENPDTINTIYLKKGFFALLYPSDAHRPQMKAFEDSETVKKVVIKIPVKKYD</sequence>
<dbReference type="PANTHER" id="PTHR34986:SF1">
    <property type="entry name" value="PROTEIN YIAL"/>
    <property type="match status" value="1"/>
</dbReference>
<dbReference type="Pfam" id="PF04074">
    <property type="entry name" value="DUF386"/>
    <property type="match status" value="1"/>
</dbReference>
<dbReference type="NCBIfam" id="TIGR00022">
    <property type="entry name" value="YhcH/YjgK/YiaL family protein"/>
    <property type="match status" value="1"/>
</dbReference>
<proteinExistence type="predicted"/>
<dbReference type="GO" id="GO:0005829">
    <property type="term" value="C:cytosol"/>
    <property type="evidence" value="ECO:0007669"/>
    <property type="project" value="TreeGrafter"/>
</dbReference>
<reference evidence="1" key="2">
    <citation type="journal article" date="2021" name="PeerJ">
        <title>Extensive microbial diversity within the chicken gut microbiome revealed by metagenomics and culture.</title>
        <authorList>
            <person name="Gilroy R."/>
            <person name="Ravi A."/>
            <person name="Getino M."/>
            <person name="Pursley I."/>
            <person name="Horton D.L."/>
            <person name="Alikhan N.F."/>
            <person name="Baker D."/>
            <person name="Gharbi K."/>
            <person name="Hall N."/>
            <person name="Watson M."/>
            <person name="Adriaenssens E.M."/>
            <person name="Foster-Nyarko E."/>
            <person name="Jarju S."/>
            <person name="Secka A."/>
            <person name="Antonio M."/>
            <person name="Oren A."/>
            <person name="Chaudhuri R.R."/>
            <person name="La Ragione R."/>
            <person name="Hildebrand F."/>
            <person name="Pallen M.J."/>
        </authorList>
    </citation>
    <scope>NUCLEOTIDE SEQUENCE</scope>
    <source>
        <strain evidence="1">10192</strain>
    </source>
</reference>
<dbReference type="PANTHER" id="PTHR34986">
    <property type="entry name" value="EVOLVED BETA-GALACTOSIDASE SUBUNIT BETA"/>
    <property type="match status" value="1"/>
</dbReference>
<evidence type="ECO:0000313" key="1">
    <source>
        <dbReference type="EMBL" id="MBO8430466.1"/>
    </source>
</evidence>
<dbReference type="AlphaFoldDB" id="A0A9D9DN81"/>
<protein>
    <submittedName>
        <fullName evidence="1">YhcH/YjgK/YiaL family protein</fullName>
    </submittedName>
</protein>
<accession>A0A9D9DN81</accession>
<evidence type="ECO:0000313" key="2">
    <source>
        <dbReference type="Proteomes" id="UP000823632"/>
    </source>
</evidence>
<organism evidence="1 2">
    <name type="scientific">Candidatus Scatousia excrementipullorum</name>
    <dbReference type="NCBI Taxonomy" id="2840936"/>
    <lineage>
        <taxon>Bacteria</taxon>
        <taxon>Candidatus Scatousia</taxon>
    </lineage>
</organism>
<comment type="caution">
    <text evidence="1">The sequence shown here is derived from an EMBL/GenBank/DDBJ whole genome shotgun (WGS) entry which is preliminary data.</text>
</comment>
<dbReference type="Gene3D" id="2.60.120.370">
    <property type="entry name" value="YhcH/YjgK/YiaL"/>
    <property type="match status" value="1"/>
</dbReference>
<dbReference type="EMBL" id="JADIND010000079">
    <property type="protein sequence ID" value="MBO8430466.1"/>
    <property type="molecule type" value="Genomic_DNA"/>
</dbReference>
<dbReference type="SUPFAM" id="SSF51197">
    <property type="entry name" value="Clavaminate synthase-like"/>
    <property type="match status" value="1"/>
</dbReference>
<reference evidence="1" key="1">
    <citation type="submission" date="2020-10" db="EMBL/GenBank/DDBJ databases">
        <authorList>
            <person name="Gilroy R."/>
        </authorList>
    </citation>
    <scope>NUCLEOTIDE SEQUENCE</scope>
    <source>
        <strain evidence="1">10192</strain>
    </source>
</reference>
<dbReference type="InterPro" id="IPR037012">
    <property type="entry name" value="NanQ/TabA/YiaL_sf"/>
</dbReference>
<gene>
    <name evidence="1" type="ORF">IAC76_03695</name>
</gene>
<dbReference type="InterPro" id="IPR004375">
    <property type="entry name" value="NanQ/TabA/YiaL"/>
</dbReference>
<name>A0A9D9DN81_9BACT</name>